<protein>
    <submittedName>
        <fullName evidence="1">Uncharacterized protein</fullName>
    </submittedName>
</protein>
<evidence type="ECO:0000313" key="2">
    <source>
        <dbReference type="Proteomes" id="UP000054350"/>
    </source>
</evidence>
<dbReference type="AlphaFoldDB" id="A0A0L0SDN4"/>
<gene>
    <name evidence="1" type="ORF">AMAG_05879</name>
</gene>
<dbReference type="Proteomes" id="UP000054350">
    <property type="component" value="Unassembled WGS sequence"/>
</dbReference>
<dbReference type="OrthoDB" id="1099686at2759"/>
<dbReference type="EMBL" id="GG745336">
    <property type="protein sequence ID" value="KNE60495.1"/>
    <property type="molecule type" value="Genomic_DNA"/>
</dbReference>
<reference evidence="2" key="2">
    <citation type="submission" date="2009-11" db="EMBL/GenBank/DDBJ databases">
        <title>The Genome Sequence of Allomyces macrogynus strain ATCC 38327.</title>
        <authorList>
            <consortium name="The Broad Institute Genome Sequencing Platform"/>
            <person name="Russ C."/>
            <person name="Cuomo C."/>
            <person name="Shea T."/>
            <person name="Young S.K."/>
            <person name="Zeng Q."/>
            <person name="Koehrsen M."/>
            <person name="Haas B."/>
            <person name="Borodovsky M."/>
            <person name="Guigo R."/>
            <person name="Alvarado L."/>
            <person name="Berlin A."/>
            <person name="Borenstein D."/>
            <person name="Chen Z."/>
            <person name="Engels R."/>
            <person name="Freedman E."/>
            <person name="Gellesch M."/>
            <person name="Goldberg J."/>
            <person name="Griggs A."/>
            <person name="Gujja S."/>
            <person name="Heiman D."/>
            <person name="Hepburn T."/>
            <person name="Howarth C."/>
            <person name="Jen D."/>
            <person name="Larson L."/>
            <person name="Lewis B."/>
            <person name="Mehta T."/>
            <person name="Park D."/>
            <person name="Pearson M."/>
            <person name="Roberts A."/>
            <person name="Saif S."/>
            <person name="Shenoy N."/>
            <person name="Sisk P."/>
            <person name="Stolte C."/>
            <person name="Sykes S."/>
            <person name="Walk T."/>
            <person name="White J."/>
            <person name="Yandava C."/>
            <person name="Burger G."/>
            <person name="Gray M.W."/>
            <person name="Holland P.W.H."/>
            <person name="King N."/>
            <person name="Lang F.B.F."/>
            <person name="Roger A.J."/>
            <person name="Ruiz-Trillo I."/>
            <person name="Lander E."/>
            <person name="Nusbaum C."/>
        </authorList>
    </citation>
    <scope>NUCLEOTIDE SEQUENCE [LARGE SCALE GENOMIC DNA]</scope>
    <source>
        <strain evidence="2">ATCC 38327</strain>
    </source>
</reference>
<organism evidence="1 2">
    <name type="scientific">Allomyces macrogynus (strain ATCC 38327)</name>
    <name type="common">Allomyces javanicus var. macrogynus</name>
    <dbReference type="NCBI Taxonomy" id="578462"/>
    <lineage>
        <taxon>Eukaryota</taxon>
        <taxon>Fungi</taxon>
        <taxon>Fungi incertae sedis</taxon>
        <taxon>Blastocladiomycota</taxon>
        <taxon>Blastocladiomycetes</taxon>
        <taxon>Blastocladiales</taxon>
        <taxon>Blastocladiaceae</taxon>
        <taxon>Allomyces</taxon>
    </lineage>
</organism>
<sequence length="144" mass="15640">MNVRVFETLACMPKLTTVSVDRITADWAMNGLTLVYRQGNPIWRVFPQVERRSTVAAISNRLIVRVERVVDANKAVCQIAAVAQSTAKYAEALPMPLDVVVAPDMDVHVVSRMGAMIEGLPTKSVAGRIVVGGDHEVLPNGSRS</sequence>
<keyword evidence="2" id="KW-1185">Reference proteome</keyword>
<dbReference type="VEuPathDB" id="FungiDB:AMAG_05879"/>
<evidence type="ECO:0000313" key="1">
    <source>
        <dbReference type="EMBL" id="KNE60495.1"/>
    </source>
</evidence>
<proteinExistence type="predicted"/>
<reference evidence="1 2" key="1">
    <citation type="submission" date="2009-11" db="EMBL/GenBank/DDBJ databases">
        <title>Annotation of Allomyces macrogynus ATCC 38327.</title>
        <authorList>
            <consortium name="The Broad Institute Genome Sequencing Platform"/>
            <person name="Russ C."/>
            <person name="Cuomo C."/>
            <person name="Burger G."/>
            <person name="Gray M.W."/>
            <person name="Holland P.W.H."/>
            <person name="King N."/>
            <person name="Lang F.B.F."/>
            <person name="Roger A.J."/>
            <person name="Ruiz-Trillo I."/>
            <person name="Young S.K."/>
            <person name="Zeng Q."/>
            <person name="Gargeya S."/>
            <person name="Fitzgerald M."/>
            <person name="Haas B."/>
            <person name="Abouelleil A."/>
            <person name="Alvarado L."/>
            <person name="Arachchi H.M."/>
            <person name="Berlin A."/>
            <person name="Chapman S.B."/>
            <person name="Gearin G."/>
            <person name="Goldberg J."/>
            <person name="Griggs A."/>
            <person name="Gujja S."/>
            <person name="Hansen M."/>
            <person name="Heiman D."/>
            <person name="Howarth C."/>
            <person name="Larimer J."/>
            <person name="Lui A."/>
            <person name="MacDonald P.J.P."/>
            <person name="McCowen C."/>
            <person name="Montmayeur A."/>
            <person name="Murphy C."/>
            <person name="Neiman D."/>
            <person name="Pearson M."/>
            <person name="Priest M."/>
            <person name="Roberts A."/>
            <person name="Saif S."/>
            <person name="Shea T."/>
            <person name="Sisk P."/>
            <person name="Stolte C."/>
            <person name="Sykes S."/>
            <person name="Wortman J."/>
            <person name="Nusbaum C."/>
            <person name="Birren B."/>
        </authorList>
    </citation>
    <scope>NUCLEOTIDE SEQUENCE [LARGE SCALE GENOMIC DNA]</scope>
    <source>
        <strain evidence="1 2">ATCC 38327</strain>
    </source>
</reference>
<accession>A0A0L0SDN4</accession>
<name>A0A0L0SDN4_ALLM3</name>